<evidence type="ECO:0000256" key="1">
    <source>
        <dbReference type="SAM" id="MobiDB-lite"/>
    </source>
</evidence>
<evidence type="ECO:0000313" key="2">
    <source>
        <dbReference type="EMBL" id="CRK12303.1"/>
    </source>
</evidence>
<feature type="compositionally biased region" description="Basic and acidic residues" evidence="1">
    <location>
        <begin position="40"/>
        <end position="55"/>
    </location>
</feature>
<feature type="region of interest" description="Disordered" evidence="1">
    <location>
        <begin position="37"/>
        <end position="76"/>
    </location>
</feature>
<accession>A0A0G4KR98</accession>
<protein>
    <submittedName>
        <fullName evidence="2">Uncharacterized protein</fullName>
    </submittedName>
</protein>
<gene>
    <name evidence="2" type="ORF">BN1723_009678</name>
</gene>
<sequence length="97" mass="10702">MASGHMLNAKLCGLEIYKSPAANVSPVSLATLDRMSSRSLDLDRKSTGMDTDTRHAGLCPSQTRQKEEEGKRRTGHKSGDWTALYIVCRYPPDHSPL</sequence>
<reference evidence="3" key="1">
    <citation type="submission" date="2015-05" db="EMBL/GenBank/DDBJ databases">
        <authorList>
            <person name="Fogelqvist Johan"/>
        </authorList>
    </citation>
    <scope>NUCLEOTIDE SEQUENCE [LARGE SCALE GENOMIC DNA]</scope>
</reference>
<dbReference type="AlphaFoldDB" id="A0A0G4KR98"/>
<organism evidence="2 3">
    <name type="scientific">Verticillium longisporum</name>
    <name type="common">Verticillium dahliae var. longisporum</name>
    <dbReference type="NCBI Taxonomy" id="100787"/>
    <lineage>
        <taxon>Eukaryota</taxon>
        <taxon>Fungi</taxon>
        <taxon>Dikarya</taxon>
        <taxon>Ascomycota</taxon>
        <taxon>Pezizomycotina</taxon>
        <taxon>Sordariomycetes</taxon>
        <taxon>Hypocreomycetidae</taxon>
        <taxon>Glomerellales</taxon>
        <taxon>Plectosphaerellaceae</taxon>
        <taxon>Verticillium</taxon>
    </lineage>
</organism>
<dbReference type="EMBL" id="CVQI01003002">
    <property type="protein sequence ID" value="CRK12303.1"/>
    <property type="molecule type" value="Genomic_DNA"/>
</dbReference>
<name>A0A0G4KR98_VERLO</name>
<dbReference type="Proteomes" id="UP000045706">
    <property type="component" value="Unassembled WGS sequence"/>
</dbReference>
<proteinExistence type="predicted"/>
<evidence type="ECO:0000313" key="3">
    <source>
        <dbReference type="Proteomes" id="UP000045706"/>
    </source>
</evidence>